<dbReference type="OrthoDB" id="1891406at2759"/>
<dbReference type="Proteomes" id="UP000737018">
    <property type="component" value="Unassembled WGS sequence"/>
</dbReference>
<proteinExistence type="predicted"/>
<comment type="caution">
    <text evidence="1">The sequence shown here is derived from an EMBL/GenBank/DDBJ whole genome shotgun (WGS) entry which is preliminary data.</text>
</comment>
<evidence type="ECO:0000313" key="1">
    <source>
        <dbReference type="EMBL" id="KAF3954676.1"/>
    </source>
</evidence>
<protein>
    <submittedName>
        <fullName evidence="1">Uncharacterized protein</fullName>
    </submittedName>
</protein>
<dbReference type="PANTHER" id="PTHR35506">
    <property type="entry name" value="OS02G0135600 PROTEIN"/>
    <property type="match status" value="1"/>
</dbReference>
<reference evidence="1" key="1">
    <citation type="submission" date="2020-03" db="EMBL/GenBank/DDBJ databases">
        <title>Castanea mollissima Vanexum genome sequencing.</title>
        <authorList>
            <person name="Staton M."/>
        </authorList>
    </citation>
    <scope>NUCLEOTIDE SEQUENCE</scope>
    <source>
        <tissue evidence="1">Leaf</tissue>
    </source>
</reference>
<organism evidence="1 2">
    <name type="scientific">Castanea mollissima</name>
    <name type="common">Chinese chestnut</name>
    <dbReference type="NCBI Taxonomy" id="60419"/>
    <lineage>
        <taxon>Eukaryota</taxon>
        <taxon>Viridiplantae</taxon>
        <taxon>Streptophyta</taxon>
        <taxon>Embryophyta</taxon>
        <taxon>Tracheophyta</taxon>
        <taxon>Spermatophyta</taxon>
        <taxon>Magnoliopsida</taxon>
        <taxon>eudicotyledons</taxon>
        <taxon>Gunneridae</taxon>
        <taxon>Pentapetalae</taxon>
        <taxon>rosids</taxon>
        <taxon>fabids</taxon>
        <taxon>Fagales</taxon>
        <taxon>Fagaceae</taxon>
        <taxon>Castanea</taxon>
    </lineage>
</organism>
<keyword evidence="2" id="KW-1185">Reference proteome</keyword>
<gene>
    <name evidence="1" type="ORF">CMV_020013</name>
</gene>
<dbReference type="AlphaFoldDB" id="A0A8J4R1Z9"/>
<accession>A0A8J4R1Z9</accession>
<evidence type="ECO:0000313" key="2">
    <source>
        <dbReference type="Proteomes" id="UP000737018"/>
    </source>
</evidence>
<sequence length="287" mass="31935">MADKPSRALILYGDGLAPFIQPSHTHLHSLSSKASCGFLTLPNAPSSESEDERVVREFAVLLDAYESYLEKSGNTTRMPTISERFMGMKAAIITNNTSLKSFGAKLGISVLQFDDLITNQQSLEELPAEVVAAELLKLLGFKEGKALDMSEYDVVFVHIGDGEKIAQPGSEISSRLHLSLLMSFGDVLEDTDPNLSVLMPKDEKISNLSILFPRQSYTMRGESPRKDVRHHCPILIAQWQYAVTRKDMVEAFSFKDFKEHGGNLVIPADRFLHEVAFKVWKAPKYGA</sequence>
<dbReference type="EMBL" id="JRKL02003623">
    <property type="protein sequence ID" value="KAF3954676.1"/>
    <property type="molecule type" value="Genomic_DNA"/>
</dbReference>
<dbReference type="PANTHER" id="PTHR35506:SF1">
    <property type="entry name" value="OS02G0135600 PROTEIN"/>
    <property type="match status" value="1"/>
</dbReference>
<name>A0A8J4R1Z9_9ROSI</name>